<proteinExistence type="predicted"/>
<dbReference type="AlphaFoldDB" id="A0A9W7AHR3"/>
<dbReference type="InterPro" id="IPR027109">
    <property type="entry name" value="Swc4/Dmap1"/>
</dbReference>
<organism evidence="9 10">
    <name type="scientific">Triparma laevis f. inornata</name>
    <dbReference type="NCBI Taxonomy" id="1714386"/>
    <lineage>
        <taxon>Eukaryota</taxon>
        <taxon>Sar</taxon>
        <taxon>Stramenopiles</taxon>
        <taxon>Ochrophyta</taxon>
        <taxon>Bolidophyceae</taxon>
        <taxon>Parmales</taxon>
        <taxon>Triparmaceae</taxon>
        <taxon>Triparma</taxon>
    </lineage>
</organism>
<dbReference type="SUPFAM" id="SSF46689">
    <property type="entry name" value="Homeodomain-like"/>
    <property type="match status" value="1"/>
</dbReference>
<keyword evidence="5" id="KW-0539">Nucleus</keyword>
<evidence type="ECO:0000256" key="4">
    <source>
        <dbReference type="ARBA" id="ARBA00023163"/>
    </source>
</evidence>
<keyword evidence="6" id="KW-0175">Coiled coil</keyword>
<dbReference type="InterPro" id="IPR008468">
    <property type="entry name" value="DMAP1"/>
</dbReference>
<dbReference type="EMBL" id="BLQM01000181">
    <property type="protein sequence ID" value="GMH73071.1"/>
    <property type="molecule type" value="Genomic_DNA"/>
</dbReference>
<protein>
    <recommendedName>
        <fullName evidence="8">Myb-like domain-containing protein</fullName>
    </recommendedName>
</protein>
<dbReference type="GO" id="GO:0006338">
    <property type="term" value="P:chromatin remodeling"/>
    <property type="evidence" value="ECO:0007669"/>
    <property type="project" value="InterPro"/>
</dbReference>
<dbReference type="Pfam" id="PF05499">
    <property type="entry name" value="DMAP1"/>
    <property type="match status" value="1"/>
</dbReference>
<evidence type="ECO:0000256" key="7">
    <source>
        <dbReference type="SAM" id="MobiDB-lite"/>
    </source>
</evidence>
<evidence type="ECO:0000313" key="9">
    <source>
        <dbReference type="EMBL" id="GMH73071.1"/>
    </source>
</evidence>
<dbReference type="Gene3D" id="1.10.10.60">
    <property type="entry name" value="Homeodomain-like"/>
    <property type="match status" value="1"/>
</dbReference>
<dbReference type="GO" id="GO:0035267">
    <property type="term" value="C:NuA4 histone acetyltransferase complex"/>
    <property type="evidence" value="ECO:0007669"/>
    <property type="project" value="InterPro"/>
</dbReference>
<keyword evidence="2" id="KW-0156">Chromatin regulator</keyword>
<dbReference type="InterPro" id="IPR032563">
    <property type="entry name" value="DAMP1_SANT-like"/>
</dbReference>
<comment type="subcellular location">
    <subcellularLocation>
        <location evidence="1">Nucleus</location>
    </subcellularLocation>
</comment>
<gene>
    <name evidence="9" type="ORF">TL16_g06088</name>
</gene>
<evidence type="ECO:0000313" key="10">
    <source>
        <dbReference type="Proteomes" id="UP001162640"/>
    </source>
</evidence>
<dbReference type="GO" id="GO:0000122">
    <property type="term" value="P:negative regulation of transcription by RNA polymerase II"/>
    <property type="evidence" value="ECO:0007669"/>
    <property type="project" value="TreeGrafter"/>
</dbReference>
<feature type="region of interest" description="Disordered" evidence="7">
    <location>
        <begin position="403"/>
        <end position="457"/>
    </location>
</feature>
<dbReference type="Proteomes" id="UP001162640">
    <property type="component" value="Unassembled WGS sequence"/>
</dbReference>
<dbReference type="PROSITE" id="PS50090">
    <property type="entry name" value="MYB_LIKE"/>
    <property type="match status" value="1"/>
</dbReference>
<dbReference type="PANTHER" id="PTHR12855:SF10">
    <property type="entry name" value="DNA METHYLTRANSFERASE 1-ASSOCIATED PROTEIN 1"/>
    <property type="match status" value="1"/>
</dbReference>
<feature type="compositionally biased region" description="Low complexity" evidence="7">
    <location>
        <begin position="439"/>
        <end position="457"/>
    </location>
</feature>
<evidence type="ECO:0000256" key="1">
    <source>
        <dbReference type="ARBA" id="ARBA00004123"/>
    </source>
</evidence>
<dbReference type="PANTHER" id="PTHR12855">
    <property type="entry name" value="DNA METHYLTRANSFERASE 1-ASSOCIATED PROTEIN 1 FAMILY MEMBER"/>
    <property type="match status" value="1"/>
</dbReference>
<feature type="coiled-coil region" evidence="6">
    <location>
        <begin position="261"/>
        <end position="288"/>
    </location>
</feature>
<evidence type="ECO:0000256" key="2">
    <source>
        <dbReference type="ARBA" id="ARBA00022853"/>
    </source>
</evidence>
<keyword evidence="3" id="KW-0805">Transcription regulation</keyword>
<sequence length="457" mass="50883">MSDARAILGVGVGAAPVAVDPVQAAMKSPGGAQNADKKLKPPRGMSREVFNLLQTQQNEIAAGLSSTPLNDPSLQSTTLLPTMVPSSRPKGGKVGSMSKTDKVSKWVWAPFSSTARNDGADFHHWVKAGVEYPDYPFARFNVHLDSVEYTEEEYNTYLANSEWTRSDTDLLMGLCRRLDLRWAIIHDRYTATPRRTIEQLQHRYYSVASRLTHVRLTLASAGPIDPSNPISTLGTGSSSQSFNLSYEGERRRQLEVAWKRSKEEEQEENDLRKELKLVEVQLRKLKKAGKGEEPATSMTSDPHEAANSLFHRPLPTAGLPYLQSARLENPVGVNGLSKTLIKKMELVLRELEIEERPLPTKTVVDIYDHLRKSIVTLLTLQKIASKKENLLLLKKAEITQKGDSTPFEQNPVIMNPQRRTGGVQGQGMKRKSDAGMSVQQQAQHAQMQQAAAKKLKK</sequence>
<dbReference type="GO" id="GO:0006281">
    <property type="term" value="P:DNA repair"/>
    <property type="evidence" value="ECO:0007669"/>
    <property type="project" value="InterPro"/>
</dbReference>
<dbReference type="InterPro" id="IPR009057">
    <property type="entry name" value="Homeodomain-like_sf"/>
</dbReference>
<evidence type="ECO:0000256" key="3">
    <source>
        <dbReference type="ARBA" id="ARBA00023015"/>
    </source>
</evidence>
<evidence type="ECO:0000256" key="6">
    <source>
        <dbReference type="SAM" id="Coils"/>
    </source>
</evidence>
<comment type="caution">
    <text evidence="9">The sequence shown here is derived from an EMBL/GenBank/DDBJ whole genome shotgun (WGS) entry which is preliminary data.</text>
</comment>
<evidence type="ECO:0000259" key="8">
    <source>
        <dbReference type="PROSITE" id="PS50090"/>
    </source>
</evidence>
<feature type="domain" description="Myb-like" evidence="8">
    <location>
        <begin position="155"/>
        <end position="208"/>
    </location>
</feature>
<accession>A0A9W7AHR3</accession>
<keyword evidence="4" id="KW-0804">Transcription</keyword>
<dbReference type="FunFam" id="1.10.10.60:FF:000087">
    <property type="entry name" value="DNA methyltransferase 1-associated protein 1"/>
    <property type="match status" value="1"/>
</dbReference>
<dbReference type="Pfam" id="PF16282">
    <property type="entry name" value="SANT_DAMP1_like"/>
    <property type="match status" value="1"/>
</dbReference>
<reference evidence="10" key="1">
    <citation type="journal article" date="2023" name="Commun. Biol.">
        <title>Genome analysis of Parmales, the sister group of diatoms, reveals the evolutionary specialization of diatoms from phago-mixotrophs to photoautotrophs.</title>
        <authorList>
            <person name="Ban H."/>
            <person name="Sato S."/>
            <person name="Yoshikawa S."/>
            <person name="Yamada K."/>
            <person name="Nakamura Y."/>
            <person name="Ichinomiya M."/>
            <person name="Sato N."/>
            <person name="Blanc-Mathieu R."/>
            <person name="Endo H."/>
            <person name="Kuwata A."/>
            <person name="Ogata H."/>
        </authorList>
    </citation>
    <scope>NUCLEOTIDE SEQUENCE [LARGE SCALE GENOMIC DNA]</scope>
</reference>
<name>A0A9W7AHR3_9STRA</name>
<dbReference type="GO" id="GO:0003714">
    <property type="term" value="F:transcription corepressor activity"/>
    <property type="evidence" value="ECO:0007669"/>
    <property type="project" value="TreeGrafter"/>
</dbReference>
<evidence type="ECO:0000256" key="5">
    <source>
        <dbReference type="ARBA" id="ARBA00023242"/>
    </source>
</evidence>
<dbReference type="GO" id="GO:0000812">
    <property type="term" value="C:Swr1 complex"/>
    <property type="evidence" value="ECO:0007669"/>
    <property type="project" value="TreeGrafter"/>
</dbReference>
<dbReference type="InterPro" id="IPR001005">
    <property type="entry name" value="SANT/Myb"/>
</dbReference>